<evidence type="ECO:0000313" key="17">
    <source>
        <dbReference type="Proteomes" id="UP000800981"/>
    </source>
</evidence>
<evidence type="ECO:0000259" key="12">
    <source>
        <dbReference type="Pfam" id="PF00662"/>
    </source>
</evidence>
<feature type="transmembrane region" description="Helical" evidence="10">
    <location>
        <begin position="681"/>
        <end position="699"/>
    </location>
</feature>
<dbReference type="InterPro" id="IPR050616">
    <property type="entry name" value="CPA3_Na-H_Antiporter_A"/>
</dbReference>
<evidence type="ECO:0000256" key="8">
    <source>
        <dbReference type="ARBA" id="ARBA00023136"/>
    </source>
</evidence>
<feature type="transmembrane region" description="Helical" evidence="10">
    <location>
        <begin position="490"/>
        <end position="515"/>
    </location>
</feature>
<keyword evidence="17" id="KW-1185">Reference proteome</keyword>
<feature type="transmembrane region" description="Helical" evidence="10">
    <location>
        <begin position="738"/>
        <end position="757"/>
    </location>
</feature>
<evidence type="ECO:0000259" key="14">
    <source>
        <dbReference type="Pfam" id="PF13244"/>
    </source>
</evidence>
<protein>
    <submittedName>
        <fullName evidence="16">Na+/H+ antiporter subunit A</fullName>
    </submittedName>
</protein>
<feature type="transmembrane region" description="Helical" evidence="10">
    <location>
        <begin position="158"/>
        <end position="181"/>
    </location>
</feature>
<feature type="transmembrane region" description="Helical" evidence="10">
    <location>
        <begin position="445"/>
        <end position="470"/>
    </location>
</feature>
<name>A0ABX0H1I3_9ACTN</name>
<evidence type="ECO:0000256" key="7">
    <source>
        <dbReference type="ARBA" id="ARBA00023065"/>
    </source>
</evidence>
<dbReference type="PANTHER" id="PTHR43373">
    <property type="entry name" value="NA(+)/H(+) ANTIPORTER SUBUNIT"/>
    <property type="match status" value="1"/>
</dbReference>
<feature type="transmembrane region" description="Helical" evidence="10">
    <location>
        <begin position="593"/>
        <end position="611"/>
    </location>
</feature>
<evidence type="ECO:0000256" key="10">
    <source>
        <dbReference type="SAM" id="Phobius"/>
    </source>
</evidence>
<comment type="subcellular location">
    <subcellularLocation>
        <location evidence="1">Cell membrane</location>
        <topology evidence="1">Multi-pass membrane protein</topology>
    </subcellularLocation>
    <subcellularLocation>
        <location evidence="9">Membrane</location>
        <topology evidence="9">Multi-pass membrane protein</topology>
    </subcellularLocation>
</comment>
<keyword evidence="7" id="KW-0406">Ion transport</keyword>
<feature type="domain" description="Na+/H+ antiporter MnhB subunit-related protein" evidence="13">
    <location>
        <begin position="804"/>
        <end position="927"/>
    </location>
</feature>
<dbReference type="EMBL" id="JAANNP010000042">
    <property type="protein sequence ID" value="NHC15632.1"/>
    <property type="molecule type" value="Genomic_DNA"/>
</dbReference>
<dbReference type="RefSeq" id="WP_166284131.1">
    <property type="nucleotide sequence ID" value="NZ_JAANNP010000042.1"/>
</dbReference>
<dbReference type="Proteomes" id="UP000800981">
    <property type="component" value="Unassembled WGS sequence"/>
</dbReference>
<feature type="domain" description="MrpA C-terminal/MbhE" evidence="15">
    <location>
        <begin position="677"/>
        <end position="755"/>
    </location>
</feature>
<dbReference type="Pfam" id="PF20501">
    <property type="entry name" value="MbhE"/>
    <property type="match status" value="1"/>
</dbReference>
<dbReference type="Pfam" id="PF00361">
    <property type="entry name" value="Proton_antipo_M"/>
    <property type="match status" value="1"/>
</dbReference>
<dbReference type="Pfam" id="PF04039">
    <property type="entry name" value="MnhB"/>
    <property type="match status" value="1"/>
</dbReference>
<feature type="transmembrane region" description="Helical" evidence="10">
    <location>
        <begin position="402"/>
        <end position="424"/>
    </location>
</feature>
<feature type="transmembrane region" description="Helical" evidence="10">
    <location>
        <begin position="105"/>
        <end position="123"/>
    </location>
</feature>
<keyword evidence="8 10" id="KW-0472">Membrane</keyword>
<dbReference type="PRINTS" id="PR01434">
    <property type="entry name" value="NADHDHGNASE5"/>
</dbReference>
<gene>
    <name evidence="16" type="ORF">G9H71_17765</name>
</gene>
<reference evidence="16 17" key="1">
    <citation type="submission" date="2020-03" db="EMBL/GenBank/DDBJ databases">
        <title>Two novel Motilibacter sp.</title>
        <authorList>
            <person name="Liu S."/>
        </authorList>
    </citation>
    <scope>NUCLEOTIDE SEQUENCE [LARGE SCALE GENOMIC DNA]</scope>
    <source>
        <strain evidence="16 17">E257</strain>
    </source>
</reference>
<evidence type="ECO:0000256" key="2">
    <source>
        <dbReference type="ARBA" id="ARBA00022448"/>
    </source>
</evidence>
<keyword evidence="3" id="KW-0050">Antiport</keyword>
<feature type="transmembrane region" description="Helical" evidence="10">
    <location>
        <begin position="642"/>
        <end position="661"/>
    </location>
</feature>
<dbReference type="InterPro" id="IPR042106">
    <property type="entry name" value="Nuo/plastoQ_OxRdtase_6_NuoJ"/>
</dbReference>
<comment type="caution">
    <text evidence="16">The sequence shown here is derived from an EMBL/GenBank/DDBJ whole genome shotgun (WGS) entry which is preliminary data.</text>
</comment>
<dbReference type="Pfam" id="PF00662">
    <property type="entry name" value="Proton_antipo_N"/>
    <property type="match status" value="1"/>
</dbReference>
<evidence type="ECO:0000259" key="15">
    <source>
        <dbReference type="Pfam" id="PF20501"/>
    </source>
</evidence>
<dbReference type="InterPro" id="IPR001750">
    <property type="entry name" value="ND/Mrp_TM"/>
</dbReference>
<evidence type="ECO:0000256" key="9">
    <source>
        <dbReference type="RuleBase" id="RU000320"/>
    </source>
</evidence>
<feature type="transmembrane region" description="Helical" evidence="10">
    <location>
        <begin position="803"/>
        <end position="825"/>
    </location>
</feature>
<organism evidence="16 17">
    <name type="scientific">Motilibacter deserti</name>
    <dbReference type="NCBI Taxonomy" id="2714956"/>
    <lineage>
        <taxon>Bacteria</taxon>
        <taxon>Bacillati</taxon>
        <taxon>Actinomycetota</taxon>
        <taxon>Actinomycetes</taxon>
        <taxon>Motilibacterales</taxon>
        <taxon>Motilibacteraceae</taxon>
        <taxon>Motilibacter</taxon>
    </lineage>
</organism>
<feature type="transmembrane region" description="Helical" evidence="10">
    <location>
        <begin position="317"/>
        <end position="342"/>
    </location>
</feature>
<feature type="transmembrane region" description="Helical" evidence="10">
    <location>
        <begin position="129"/>
        <end position="146"/>
    </location>
</feature>
<feature type="transmembrane region" description="Helical" evidence="10">
    <location>
        <begin position="201"/>
        <end position="226"/>
    </location>
</feature>
<dbReference type="NCBIfam" id="NF009284">
    <property type="entry name" value="PRK12644.1"/>
    <property type="match status" value="1"/>
</dbReference>
<accession>A0ABX0H1I3</accession>
<feature type="transmembrane region" description="Helical" evidence="10">
    <location>
        <begin position="831"/>
        <end position="851"/>
    </location>
</feature>
<dbReference type="Pfam" id="PF13244">
    <property type="entry name" value="MbhD"/>
    <property type="match status" value="1"/>
</dbReference>
<feature type="transmembrane region" description="Helical" evidence="10">
    <location>
        <begin position="363"/>
        <end position="382"/>
    </location>
</feature>
<evidence type="ECO:0000259" key="13">
    <source>
        <dbReference type="Pfam" id="PF04039"/>
    </source>
</evidence>
<feature type="domain" description="NADH:quinone oxidoreductase/Mrp antiporter transmembrane" evidence="11">
    <location>
        <begin position="125"/>
        <end position="408"/>
    </location>
</feature>
<keyword evidence="5 9" id="KW-0812">Transmembrane</keyword>
<feature type="transmembrane region" description="Helical" evidence="10">
    <location>
        <begin position="75"/>
        <end position="93"/>
    </location>
</feature>
<evidence type="ECO:0000256" key="6">
    <source>
        <dbReference type="ARBA" id="ARBA00022989"/>
    </source>
</evidence>
<feature type="domain" description="MrpA C-terminal/MbhD" evidence="14">
    <location>
        <begin position="602"/>
        <end position="666"/>
    </location>
</feature>
<keyword evidence="2" id="KW-0813">Transport</keyword>
<evidence type="ECO:0000256" key="5">
    <source>
        <dbReference type="ARBA" id="ARBA00022692"/>
    </source>
</evidence>
<dbReference type="InterPro" id="IPR046806">
    <property type="entry name" value="MrpA_C/MbhE"/>
</dbReference>
<proteinExistence type="predicted"/>
<keyword evidence="6 10" id="KW-1133">Transmembrane helix</keyword>
<feature type="transmembrane region" description="Helical" evidence="10">
    <location>
        <begin position="293"/>
        <end position="311"/>
    </location>
</feature>
<dbReference type="Gene3D" id="1.20.120.1200">
    <property type="entry name" value="NADH-ubiquinone/plastoquinone oxidoreductase chain 6, subunit NuoJ"/>
    <property type="match status" value="1"/>
</dbReference>
<evidence type="ECO:0000256" key="4">
    <source>
        <dbReference type="ARBA" id="ARBA00022475"/>
    </source>
</evidence>
<evidence type="ECO:0000259" key="11">
    <source>
        <dbReference type="Pfam" id="PF00361"/>
    </source>
</evidence>
<feature type="transmembrane region" description="Helical" evidence="10">
    <location>
        <begin position="269"/>
        <end position="286"/>
    </location>
</feature>
<evidence type="ECO:0000313" key="16">
    <source>
        <dbReference type="EMBL" id="NHC15632.1"/>
    </source>
</evidence>
<dbReference type="InterPro" id="IPR007182">
    <property type="entry name" value="MnhB"/>
</dbReference>
<dbReference type="InterPro" id="IPR001516">
    <property type="entry name" value="Proton_antipo_N"/>
</dbReference>
<feature type="domain" description="NADH-Ubiquinone oxidoreductase (complex I) chain 5 N-terminal" evidence="12">
    <location>
        <begin position="60"/>
        <end position="108"/>
    </location>
</feature>
<evidence type="ECO:0000256" key="1">
    <source>
        <dbReference type="ARBA" id="ARBA00004651"/>
    </source>
</evidence>
<keyword evidence="4" id="KW-1003">Cell membrane</keyword>
<evidence type="ECO:0000256" key="3">
    <source>
        <dbReference type="ARBA" id="ARBA00022449"/>
    </source>
</evidence>
<dbReference type="InterPro" id="IPR025383">
    <property type="entry name" value="MrpA_C/MbhD"/>
</dbReference>
<sequence length="957" mass="98777">MPYLLAAHVLLALVAPLLVRRLGRDAFLVLAVGPAAAFVWALAQLARVRDDGAVAESYEWMPTVGLSLSFRLDTLSLLLTALVTGVGALVLVYCARYFSSGSAGLGRFAGVLLAFAGAMLGLVLADDMVLLYVFWELTSVFSYLLIGHSAQLKAGRRAAMQALVVTTAGGLAMLVGIVMLGERAGTYRLSEVVAEPVGGTYGATAVMLVLAGALTKSALFPFHFWLPAAMAAPTPVSAYLHAAAMVKAGVYLVARFAPGYADSSLWRPVLIPLGLATMLLGAWRALRQHDLKLLLAFGTVSQLGFLTLLVGTGTADAALAGVTMLLAHALFKATLFLVVGIVDRATGTRDLRELSGLGRRLPAVAVMAVLAAASMAGVPPLLGFVGKETAYAAFLDAPRIAGWASGLTLAGLVVGSVLTFAYSARFVWGAFADKPGLEPVTPRPVGPLFAAAPGLLAAAGLVAGPMSGLLGEGLAHYAETVGDGHPHSIGLWHGVNTALGLSALTLAAGFALFAARDRVAAVQAKAPGVGNADGAYRAVMRGVDRVALTVTAATQRGSLPAYLGTILAVLVAVPGVAMIRGGQWPDTLRAWDTPLQAVVAGVALIAAVTAVRTHQRLTAVLLVGATGYGVGMLFALHGAPDLALTQFLVESLTLVVFVLVLRKLPKRIVERHSPVTRAVRATIAIAGGLLLGALSLLALDARVAPPVSDAFPKEAYEFGEGKNVVNVTLVDVRAWDTFGEISVLTAAATGVASLVFLRKRTGAVPRAHAIAPPPPGPTPGPTPAPQSVWLPAGALMAPQRRSLVLEVVARLIFHTILVLSVYLLFAGHNVPGGGFSAGLVAGLALVVRYVAGGRYELGSAAPIDPGLLLGLGVLVSGATGVIGLLVGGEVLQTVAFEQTLPVLGHVKLVTSLFFDIGVYLVVVGLVLDILRSLGAELERLDEDEDMDVDAPLAGVAR</sequence>
<feature type="transmembrane region" description="Helical" evidence="10">
    <location>
        <begin position="863"/>
        <end position="888"/>
    </location>
</feature>
<feature type="transmembrane region" description="Helical" evidence="10">
    <location>
        <begin position="908"/>
        <end position="930"/>
    </location>
</feature>
<dbReference type="PANTHER" id="PTHR43373:SF1">
    <property type="entry name" value="NA(+)_H(+) ANTIPORTER SUBUNIT A"/>
    <property type="match status" value="1"/>
</dbReference>
<feature type="transmembrane region" description="Helical" evidence="10">
    <location>
        <begin position="561"/>
        <end position="581"/>
    </location>
</feature>
<feature type="transmembrane region" description="Helical" evidence="10">
    <location>
        <begin position="618"/>
        <end position="636"/>
    </location>
</feature>